<feature type="transmembrane region" description="Helical" evidence="2">
    <location>
        <begin position="129"/>
        <end position="149"/>
    </location>
</feature>
<gene>
    <name evidence="3" type="ORF">T440DRAFT_30044</name>
</gene>
<keyword evidence="2" id="KW-0472">Membrane</keyword>
<organism evidence="3 4">
    <name type="scientific">Plenodomus tracheiphilus IPT5</name>
    <dbReference type="NCBI Taxonomy" id="1408161"/>
    <lineage>
        <taxon>Eukaryota</taxon>
        <taxon>Fungi</taxon>
        <taxon>Dikarya</taxon>
        <taxon>Ascomycota</taxon>
        <taxon>Pezizomycotina</taxon>
        <taxon>Dothideomycetes</taxon>
        <taxon>Pleosporomycetidae</taxon>
        <taxon>Pleosporales</taxon>
        <taxon>Pleosporineae</taxon>
        <taxon>Leptosphaeriaceae</taxon>
        <taxon>Plenodomus</taxon>
    </lineage>
</organism>
<dbReference type="PANTHER" id="PTHR39605:SF1">
    <property type="entry name" value="MAJOR FACILITATOR SUPERFAMILY (MFS) PROFILE DOMAIN-CONTAINING PROTEIN"/>
    <property type="match status" value="1"/>
</dbReference>
<evidence type="ECO:0000256" key="2">
    <source>
        <dbReference type="SAM" id="Phobius"/>
    </source>
</evidence>
<feature type="region of interest" description="Disordered" evidence="1">
    <location>
        <begin position="49"/>
        <end position="71"/>
    </location>
</feature>
<dbReference type="EMBL" id="MU006298">
    <property type="protein sequence ID" value="KAF2852540.1"/>
    <property type="molecule type" value="Genomic_DNA"/>
</dbReference>
<dbReference type="AlphaFoldDB" id="A0A6A7BAY4"/>
<protein>
    <submittedName>
        <fullName evidence="3">Uncharacterized protein</fullName>
    </submittedName>
</protein>
<evidence type="ECO:0000313" key="4">
    <source>
        <dbReference type="Proteomes" id="UP000799423"/>
    </source>
</evidence>
<proteinExistence type="predicted"/>
<feature type="transmembrane region" description="Helical" evidence="2">
    <location>
        <begin position="90"/>
        <end position="109"/>
    </location>
</feature>
<keyword evidence="2" id="KW-0812">Transmembrane</keyword>
<evidence type="ECO:0000313" key="3">
    <source>
        <dbReference type="EMBL" id="KAF2852540.1"/>
    </source>
</evidence>
<sequence length="197" mass="21851">MPSVNATVFHAYTYGTAFWYGLRGLCRVYDPVMVAGCMLPIPPLPPSPRLSPQIQHHRHRSNEPPGFRPPSQLNLAPNDLELYNIRNDGWCLVTLALILISFTNAVPFASPGTAKSQSQYPNTVTYAKAVVAATVFHHVTTGIGAYQHYKLDTHYNTSMSIGVWGNVWLTFTGLLTWGLLQSRAGERDVEVVAKKVR</sequence>
<keyword evidence="2" id="KW-1133">Transmembrane helix</keyword>
<dbReference type="PANTHER" id="PTHR39605">
    <property type="entry name" value="MAJOR FACILITATOR SUPERFAMILY (MFS) PROFILE DOMAIN-CONTAINING PROTEIN"/>
    <property type="match status" value="1"/>
</dbReference>
<evidence type="ECO:0000256" key="1">
    <source>
        <dbReference type="SAM" id="MobiDB-lite"/>
    </source>
</evidence>
<feature type="transmembrane region" description="Helical" evidence="2">
    <location>
        <begin position="161"/>
        <end position="180"/>
    </location>
</feature>
<dbReference type="Proteomes" id="UP000799423">
    <property type="component" value="Unassembled WGS sequence"/>
</dbReference>
<accession>A0A6A7BAY4</accession>
<keyword evidence="4" id="KW-1185">Reference proteome</keyword>
<reference evidence="3" key="1">
    <citation type="submission" date="2020-01" db="EMBL/GenBank/DDBJ databases">
        <authorList>
            <consortium name="DOE Joint Genome Institute"/>
            <person name="Haridas S."/>
            <person name="Albert R."/>
            <person name="Binder M."/>
            <person name="Bloem J."/>
            <person name="Labutti K."/>
            <person name="Salamov A."/>
            <person name="Andreopoulos B."/>
            <person name="Baker S.E."/>
            <person name="Barry K."/>
            <person name="Bills G."/>
            <person name="Bluhm B.H."/>
            <person name="Cannon C."/>
            <person name="Castanera R."/>
            <person name="Culley D.E."/>
            <person name="Daum C."/>
            <person name="Ezra D."/>
            <person name="Gonzalez J.B."/>
            <person name="Henrissat B."/>
            <person name="Kuo A."/>
            <person name="Liang C."/>
            <person name="Lipzen A."/>
            <person name="Lutzoni F."/>
            <person name="Magnuson J."/>
            <person name="Mondo S."/>
            <person name="Nolan M."/>
            <person name="Ohm R."/>
            <person name="Pangilinan J."/>
            <person name="Park H.-J."/>
            <person name="Ramirez L."/>
            <person name="Alfaro M."/>
            <person name="Sun H."/>
            <person name="Tritt A."/>
            <person name="Yoshinaga Y."/>
            <person name="Zwiers L.-H."/>
            <person name="Turgeon B.G."/>
            <person name="Goodwin S.B."/>
            <person name="Spatafora J.W."/>
            <person name="Crous P.W."/>
            <person name="Grigoriev I.V."/>
        </authorList>
    </citation>
    <scope>NUCLEOTIDE SEQUENCE</scope>
    <source>
        <strain evidence="3">IPT5</strain>
    </source>
</reference>
<name>A0A6A7BAY4_9PLEO</name>
<dbReference type="OrthoDB" id="6509908at2759"/>